<accession>A0A0A9E0W9</accession>
<name>A0A0A9E0W9_ARUDO</name>
<reference evidence="1" key="1">
    <citation type="submission" date="2014-09" db="EMBL/GenBank/DDBJ databases">
        <authorList>
            <person name="Magalhaes I.L.F."/>
            <person name="Oliveira U."/>
            <person name="Santos F.R."/>
            <person name="Vidigal T.H.D.A."/>
            <person name="Brescovit A.D."/>
            <person name="Santos A.J."/>
        </authorList>
    </citation>
    <scope>NUCLEOTIDE SEQUENCE</scope>
    <source>
        <tissue evidence="1">Shoot tissue taken approximately 20 cm above the soil surface</tissue>
    </source>
</reference>
<reference evidence="1" key="2">
    <citation type="journal article" date="2015" name="Data Brief">
        <title>Shoot transcriptome of the giant reed, Arundo donax.</title>
        <authorList>
            <person name="Barrero R.A."/>
            <person name="Guerrero F.D."/>
            <person name="Moolhuijzen P."/>
            <person name="Goolsby J.A."/>
            <person name="Tidwell J."/>
            <person name="Bellgard S.E."/>
            <person name="Bellgard M.I."/>
        </authorList>
    </citation>
    <scope>NUCLEOTIDE SEQUENCE</scope>
    <source>
        <tissue evidence="1">Shoot tissue taken approximately 20 cm above the soil surface</tissue>
    </source>
</reference>
<dbReference type="AlphaFoldDB" id="A0A0A9E0W9"/>
<sequence length="106" mass="10475">MRAPVGVSHLNDGRLAIIAGSAALSSPAAAVSSATTSFTMSTSGSSTGSSCAASVGTSASSGVCSVVFLNDGYSSSSTEHSLTLTISTLFSSRKLMNSLKFSSVGR</sequence>
<dbReference type="EMBL" id="GBRH01205257">
    <property type="protein sequence ID" value="JAD92638.1"/>
    <property type="molecule type" value="Transcribed_RNA"/>
</dbReference>
<proteinExistence type="predicted"/>
<evidence type="ECO:0000313" key="1">
    <source>
        <dbReference type="EMBL" id="JAD92638.1"/>
    </source>
</evidence>
<organism evidence="1">
    <name type="scientific">Arundo donax</name>
    <name type="common">Giant reed</name>
    <name type="synonym">Donax arundinaceus</name>
    <dbReference type="NCBI Taxonomy" id="35708"/>
    <lineage>
        <taxon>Eukaryota</taxon>
        <taxon>Viridiplantae</taxon>
        <taxon>Streptophyta</taxon>
        <taxon>Embryophyta</taxon>
        <taxon>Tracheophyta</taxon>
        <taxon>Spermatophyta</taxon>
        <taxon>Magnoliopsida</taxon>
        <taxon>Liliopsida</taxon>
        <taxon>Poales</taxon>
        <taxon>Poaceae</taxon>
        <taxon>PACMAD clade</taxon>
        <taxon>Arundinoideae</taxon>
        <taxon>Arundineae</taxon>
        <taxon>Arundo</taxon>
    </lineage>
</organism>
<protein>
    <submittedName>
        <fullName evidence="1">Uncharacterized protein</fullName>
    </submittedName>
</protein>